<feature type="compositionally biased region" description="Basic and acidic residues" evidence="1">
    <location>
        <begin position="18"/>
        <end position="29"/>
    </location>
</feature>
<dbReference type="EMBL" id="JASZZN010000008">
    <property type="protein sequence ID" value="MDM4016364.1"/>
    <property type="molecule type" value="Genomic_DNA"/>
</dbReference>
<accession>A0ABT7PIN4</accession>
<organism evidence="3 4">
    <name type="scientific">Roseiconus lacunae</name>
    <dbReference type="NCBI Taxonomy" id="2605694"/>
    <lineage>
        <taxon>Bacteria</taxon>
        <taxon>Pseudomonadati</taxon>
        <taxon>Planctomycetota</taxon>
        <taxon>Planctomycetia</taxon>
        <taxon>Pirellulales</taxon>
        <taxon>Pirellulaceae</taxon>
        <taxon>Roseiconus</taxon>
    </lineage>
</organism>
<keyword evidence="4" id="KW-1185">Reference proteome</keyword>
<evidence type="ECO:0008006" key="5">
    <source>
        <dbReference type="Google" id="ProtNLM"/>
    </source>
</evidence>
<gene>
    <name evidence="3" type="ORF">QTN89_13050</name>
</gene>
<dbReference type="Proteomes" id="UP001239462">
    <property type="component" value="Unassembled WGS sequence"/>
</dbReference>
<comment type="caution">
    <text evidence="3">The sequence shown here is derived from an EMBL/GenBank/DDBJ whole genome shotgun (WGS) entry which is preliminary data.</text>
</comment>
<protein>
    <recommendedName>
        <fullName evidence="5">HTTM domain-containing protein</fullName>
    </recommendedName>
</protein>
<feature type="transmembrane region" description="Helical" evidence="2">
    <location>
        <begin position="248"/>
        <end position="277"/>
    </location>
</feature>
<evidence type="ECO:0000256" key="1">
    <source>
        <dbReference type="SAM" id="MobiDB-lite"/>
    </source>
</evidence>
<dbReference type="RefSeq" id="WP_289164000.1">
    <property type="nucleotide sequence ID" value="NZ_JASZZN010000008.1"/>
</dbReference>
<feature type="transmembrane region" description="Helical" evidence="2">
    <location>
        <begin position="145"/>
        <end position="165"/>
    </location>
</feature>
<feature type="transmembrane region" description="Helical" evidence="2">
    <location>
        <begin position="55"/>
        <end position="78"/>
    </location>
</feature>
<feature type="region of interest" description="Disordered" evidence="1">
    <location>
        <begin position="1"/>
        <end position="47"/>
    </location>
</feature>
<evidence type="ECO:0000313" key="4">
    <source>
        <dbReference type="Proteomes" id="UP001239462"/>
    </source>
</evidence>
<keyword evidence="2" id="KW-0812">Transmembrane</keyword>
<reference evidence="3 4" key="1">
    <citation type="submission" date="2023-06" db="EMBL/GenBank/DDBJ databases">
        <title>Roseiconus lacunae JC819 isolated from Gulf of Mannar region, Tamil Nadu.</title>
        <authorList>
            <person name="Pk S."/>
            <person name="Ch S."/>
            <person name="Ch V.R."/>
        </authorList>
    </citation>
    <scope>NUCLEOTIDE SEQUENCE [LARGE SCALE GENOMIC DNA]</scope>
    <source>
        <strain evidence="3 4">JC819</strain>
    </source>
</reference>
<keyword evidence="2" id="KW-1133">Transmembrane helix</keyword>
<evidence type="ECO:0000313" key="3">
    <source>
        <dbReference type="EMBL" id="MDM4016364.1"/>
    </source>
</evidence>
<feature type="transmembrane region" description="Helical" evidence="2">
    <location>
        <begin position="106"/>
        <end position="125"/>
    </location>
</feature>
<proteinExistence type="predicted"/>
<evidence type="ECO:0000256" key="2">
    <source>
        <dbReference type="SAM" id="Phobius"/>
    </source>
</evidence>
<sequence length="312" mass="34636">MSASSADQAHSEPPANGHSKESDSSDHKTACRVTQSDATESADAHLPPPGSGKVLAAYLIVQATLFMGLVWKWSYFYLADEVYHRFPLADAFFPEFLQSADVVRNVYLGTLAGIVVGVFGLTPWLRTVAAAFTTGCLAVLLIHQASYNDMTFATSVWASLWVLWLTTRMSRDDSFFLMGRAAFLARLIGSMVLLGGAVGKWTPEYWSGEVFYDIYFVDRDFWVFNLLRDHSQVESLKSMAMWYSRKVIVVETLAGFGLWLLPPKWAAAVGVTIYFSIAFFSNHLLFSVLWCMVGLSATGFLVSRPAKTAQKN</sequence>
<feature type="transmembrane region" description="Helical" evidence="2">
    <location>
        <begin position="283"/>
        <end position="302"/>
    </location>
</feature>
<name>A0ABT7PIN4_9BACT</name>
<keyword evidence="2" id="KW-0472">Membrane</keyword>